<organism evidence="2 3">
    <name type="scientific">[Candida] railenensis</name>
    <dbReference type="NCBI Taxonomy" id="45579"/>
    <lineage>
        <taxon>Eukaryota</taxon>
        <taxon>Fungi</taxon>
        <taxon>Dikarya</taxon>
        <taxon>Ascomycota</taxon>
        <taxon>Saccharomycotina</taxon>
        <taxon>Pichiomycetes</taxon>
        <taxon>Debaryomycetaceae</taxon>
        <taxon>Kurtzmaniella</taxon>
    </lineage>
</organism>
<reference evidence="2" key="1">
    <citation type="submission" date="2022-03" db="EMBL/GenBank/DDBJ databases">
        <authorList>
            <person name="Legras J.-L."/>
            <person name="Devillers H."/>
            <person name="Grondin C."/>
        </authorList>
    </citation>
    <scope>NUCLEOTIDE SEQUENCE</scope>
    <source>
        <strain evidence="2">CLIB 1423</strain>
    </source>
</reference>
<dbReference type="EMBL" id="CAKXYY010000010">
    <property type="protein sequence ID" value="CAH2353344.1"/>
    <property type="molecule type" value="Genomic_DNA"/>
</dbReference>
<dbReference type="AlphaFoldDB" id="A0A9P0QPZ0"/>
<evidence type="ECO:0000256" key="1">
    <source>
        <dbReference type="SAM" id="MobiDB-lite"/>
    </source>
</evidence>
<evidence type="ECO:0000313" key="3">
    <source>
        <dbReference type="Proteomes" id="UP000837801"/>
    </source>
</evidence>
<comment type="caution">
    <text evidence="2">The sequence shown here is derived from an EMBL/GenBank/DDBJ whole genome shotgun (WGS) entry which is preliminary data.</text>
</comment>
<protein>
    <submittedName>
        <fullName evidence="2">Uncharacterized protein</fullName>
    </submittedName>
</protein>
<evidence type="ECO:0000313" key="2">
    <source>
        <dbReference type="EMBL" id="CAH2353344.1"/>
    </source>
</evidence>
<sequence>MATFTTVPQQHTFTPDLMYKRSENVSREVMLTQSLKIKNEPKPSAPVYSSKPITKAYQVNQNTVNLYDPMQEILSTSRRLINSYILELKFEQNTAVPVVKKKPSISASLATASTPSRGLKRSRQPNTANFGKDETYGSNIPISNTRNLFSSPVPMASSSSSNFVASVKQPMSKKPSLIKLTTTPSSMSIQKKPSLKRVLRTDLASMSELNYAVEPLASTPVKTSSGAGPLLECTPDYNEKESSYDQLACHADNILRMAVDSTLLGSSYNGSISSNYSIGGPNDSMSGVLSRKKLNSNDIFDDNDPEKSLLEIRKARWNVLSRERATKIEINAEEINKVLGEL</sequence>
<name>A0A9P0QPZ0_9ASCO</name>
<dbReference type="OrthoDB" id="4096130at2759"/>
<proteinExistence type="predicted"/>
<keyword evidence="3" id="KW-1185">Reference proteome</keyword>
<dbReference type="Proteomes" id="UP000837801">
    <property type="component" value="Unassembled WGS sequence"/>
</dbReference>
<feature type="region of interest" description="Disordered" evidence="1">
    <location>
        <begin position="114"/>
        <end position="137"/>
    </location>
</feature>
<gene>
    <name evidence="2" type="ORF">CLIB1423_10S02850</name>
</gene>
<accession>A0A9P0QPZ0</accession>